<evidence type="ECO:0000256" key="2">
    <source>
        <dbReference type="SAM" id="SignalP"/>
    </source>
</evidence>
<dbReference type="Proteomes" id="UP000295215">
    <property type="component" value="Unassembled WGS sequence"/>
</dbReference>
<dbReference type="AlphaFoldDB" id="A0A4R7F155"/>
<keyword evidence="1" id="KW-0472">Membrane</keyword>
<reference evidence="3 4" key="1">
    <citation type="submission" date="2019-03" db="EMBL/GenBank/DDBJ databases">
        <title>Genomic Encyclopedia of Archaeal and Bacterial Type Strains, Phase II (KMG-II): from individual species to whole genera.</title>
        <authorList>
            <person name="Goeker M."/>
        </authorList>
    </citation>
    <scope>NUCLEOTIDE SEQUENCE [LARGE SCALE GENOMIC DNA]</scope>
    <source>
        <strain evidence="3 4">DSM 28213</strain>
    </source>
</reference>
<feature type="chain" id="PRO_5021033906" description="DUF4129 domain-containing protein" evidence="2">
    <location>
        <begin position="21"/>
        <end position="271"/>
    </location>
</feature>
<proteinExistence type="predicted"/>
<protein>
    <recommendedName>
        <fullName evidence="5">DUF4129 domain-containing protein</fullName>
    </recommendedName>
</protein>
<keyword evidence="4" id="KW-1185">Reference proteome</keyword>
<evidence type="ECO:0000313" key="3">
    <source>
        <dbReference type="EMBL" id="TDS56893.1"/>
    </source>
</evidence>
<keyword evidence="1" id="KW-0812">Transmembrane</keyword>
<dbReference type="EMBL" id="SOAG01000018">
    <property type="protein sequence ID" value="TDS56893.1"/>
    <property type="molecule type" value="Genomic_DNA"/>
</dbReference>
<evidence type="ECO:0008006" key="5">
    <source>
        <dbReference type="Google" id="ProtNLM"/>
    </source>
</evidence>
<accession>A0A4R7F155</accession>
<keyword evidence="2" id="KW-0732">Signal</keyword>
<dbReference type="OrthoDB" id="5491447at2"/>
<name>A0A4R7F155_9FLAO</name>
<feature type="transmembrane region" description="Helical" evidence="1">
    <location>
        <begin position="119"/>
        <end position="141"/>
    </location>
</feature>
<comment type="caution">
    <text evidence="3">The sequence shown here is derived from an EMBL/GenBank/DDBJ whole genome shotgun (WGS) entry which is preliminary data.</text>
</comment>
<keyword evidence="1" id="KW-1133">Transmembrane helix</keyword>
<dbReference type="RefSeq" id="WP_133712937.1">
    <property type="nucleotide sequence ID" value="NZ_SOAG01000018.1"/>
</dbReference>
<evidence type="ECO:0000256" key="1">
    <source>
        <dbReference type="SAM" id="Phobius"/>
    </source>
</evidence>
<feature type="signal peptide" evidence="2">
    <location>
        <begin position="1"/>
        <end position="20"/>
    </location>
</feature>
<organism evidence="3 4">
    <name type="scientific">Myroides indicus</name>
    <dbReference type="NCBI Taxonomy" id="1323422"/>
    <lineage>
        <taxon>Bacteria</taxon>
        <taxon>Pseudomonadati</taxon>
        <taxon>Bacteroidota</taxon>
        <taxon>Flavobacteriia</taxon>
        <taxon>Flavobacteriales</taxon>
        <taxon>Flavobacteriaceae</taxon>
        <taxon>Myroides</taxon>
    </lineage>
</organism>
<evidence type="ECO:0000313" key="4">
    <source>
        <dbReference type="Proteomes" id="UP000295215"/>
    </source>
</evidence>
<sequence length="271" mass="32731">MIKRYFYFSGLFLCIGFIHAQSNTIDSLNQTVPELVEIEPVEEDQNVLPYTLDNNPEVKPKKFKKDFKKQYLSSEKFDYDKNIQPDGFWQRFKRWVNSLVERFFRQFSIDYHTANRIEIFYRISGIVAILGLLYYIIRAYLEKDLYWLTKKKGKQVKIDISDIEQNLENINFPALINQTIAEKQYRLTIRYYYLWLLQQLQQQNHIVWHAEKTNSDYVNEIKDTAIKTNFRYLSYIYNNIWYGEHQIEENEFISAKQSFESILKPVNNQQS</sequence>
<gene>
    <name evidence="3" type="ORF">C8P70_11842</name>
</gene>